<proteinExistence type="inferred from homology"/>
<sequence length="331" mass="37050">MFEHKMYDWSGIMKLPLYKNNLGKKTSDDSQPSSVPHPSKRKGAIFEIENTIDIQFNYSYVFSHLVPSLLVSWLPMLIILFIVNHTLNHQIEVQKSEVALLKVEVNLLNLEVLLLRNQVSSLNATVKKEINQLSSDGDPPDVYSVIRAKRETTQEISNGFKGIASSERKLPNGNAGRRGKQPSFQAIHLKGAHPEAVVEAGHVGPWFVDTKAVKDSRLSSSFQLREDGESVEVESSGLYFIYAQVYYLTSHALNSFTIKLAPKDTDNSITLAYCSGNTVSTSSTSEVSCFTAAMHTLQVGDRIYVQQREKNRRLIMRSGHSFLGLVRFGNQ</sequence>
<dbReference type="Pfam" id="PF00229">
    <property type="entry name" value="TNF"/>
    <property type="match status" value="1"/>
</dbReference>
<feature type="transmembrane region" description="Helical" evidence="7">
    <location>
        <begin position="65"/>
        <end position="87"/>
    </location>
</feature>
<evidence type="ECO:0000313" key="9">
    <source>
        <dbReference type="EMBL" id="KAJ1527806.1"/>
    </source>
</evidence>
<keyword evidence="4" id="KW-0964">Secreted</keyword>
<evidence type="ECO:0000259" key="8">
    <source>
        <dbReference type="PROSITE" id="PS50049"/>
    </source>
</evidence>
<dbReference type="GO" id="GO:0005615">
    <property type="term" value="C:extracellular space"/>
    <property type="evidence" value="ECO:0007669"/>
    <property type="project" value="UniProtKB-KW"/>
</dbReference>
<comment type="caution">
    <text evidence="9">The sequence shown here is derived from an EMBL/GenBank/DDBJ whole genome shotgun (WGS) entry which is preliminary data.</text>
</comment>
<dbReference type="SUPFAM" id="SSF49842">
    <property type="entry name" value="TNF-like"/>
    <property type="match status" value="1"/>
</dbReference>
<comment type="subcellular location">
    <subcellularLocation>
        <location evidence="1">Secreted</location>
    </subcellularLocation>
</comment>
<evidence type="ECO:0000256" key="3">
    <source>
        <dbReference type="ARBA" id="ARBA00022514"/>
    </source>
</evidence>
<keyword evidence="10" id="KW-1185">Reference proteome</keyword>
<keyword evidence="7" id="KW-0472">Membrane</keyword>
<dbReference type="EMBL" id="JAPTSV010000005">
    <property type="protein sequence ID" value="KAJ1527806.1"/>
    <property type="molecule type" value="Genomic_DNA"/>
</dbReference>
<dbReference type="AlphaFoldDB" id="A0AAV7XTJ7"/>
<name>A0AAV7XTJ7_9NEOP</name>
<accession>A0AAV7XTJ7</accession>
<dbReference type="GO" id="GO:0005125">
    <property type="term" value="F:cytokine activity"/>
    <property type="evidence" value="ECO:0007669"/>
    <property type="project" value="UniProtKB-KW"/>
</dbReference>
<dbReference type="PROSITE" id="PS50049">
    <property type="entry name" value="THD_2"/>
    <property type="match status" value="1"/>
</dbReference>
<evidence type="ECO:0000256" key="5">
    <source>
        <dbReference type="ARBA" id="ARBA00023157"/>
    </source>
</evidence>
<dbReference type="GO" id="GO:0016020">
    <property type="term" value="C:membrane"/>
    <property type="evidence" value="ECO:0007669"/>
    <property type="project" value="InterPro"/>
</dbReference>
<dbReference type="InterPro" id="IPR021184">
    <property type="entry name" value="TNF_CS"/>
</dbReference>
<dbReference type="GO" id="GO:0006955">
    <property type="term" value="P:immune response"/>
    <property type="evidence" value="ECO:0007669"/>
    <property type="project" value="InterPro"/>
</dbReference>
<dbReference type="PANTHER" id="PTHR15151">
    <property type="entry name" value="PROTEIN EIGER"/>
    <property type="match status" value="1"/>
</dbReference>
<dbReference type="PANTHER" id="PTHR15151:SF13">
    <property type="entry name" value="ECTODYSPLASIN-A"/>
    <property type="match status" value="1"/>
</dbReference>
<keyword evidence="5" id="KW-1015">Disulfide bond</keyword>
<evidence type="ECO:0000256" key="6">
    <source>
        <dbReference type="ARBA" id="ARBA00023180"/>
    </source>
</evidence>
<dbReference type="GO" id="GO:0005164">
    <property type="term" value="F:tumor necrosis factor receptor binding"/>
    <property type="evidence" value="ECO:0007669"/>
    <property type="project" value="InterPro"/>
</dbReference>
<gene>
    <name evidence="9" type="ORF">ONE63_007755</name>
</gene>
<dbReference type="InterPro" id="IPR008983">
    <property type="entry name" value="Tumour_necrosis_fac-like_dom"/>
</dbReference>
<keyword evidence="3" id="KW-0202">Cytokine</keyword>
<dbReference type="InterPro" id="IPR006052">
    <property type="entry name" value="TNF_dom"/>
</dbReference>
<evidence type="ECO:0000256" key="7">
    <source>
        <dbReference type="SAM" id="Phobius"/>
    </source>
</evidence>
<organism evidence="9 10">
    <name type="scientific">Megalurothrips usitatus</name>
    <name type="common">bean blossom thrips</name>
    <dbReference type="NCBI Taxonomy" id="439358"/>
    <lineage>
        <taxon>Eukaryota</taxon>
        <taxon>Metazoa</taxon>
        <taxon>Ecdysozoa</taxon>
        <taxon>Arthropoda</taxon>
        <taxon>Hexapoda</taxon>
        <taxon>Insecta</taxon>
        <taxon>Pterygota</taxon>
        <taxon>Neoptera</taxon>
        <taxon>Paraneoptera</taxon>
        <taxon>Thysanoptera</taxon>
        <taxon>Terebrantia</taxon>
        <taxon>Thripoidea</taxon>
        <taxon>Thripidae</taxon>
        <taxon>Megalurothrips</taxon>
    </lineage>
</organism>
<dbReference type="Proteomes" id="UP001075354">
    <property type="component" value="Chromosome 5"/>
</dbReference>
<evidence type="ECO:0000256" key="1">
    <source>
        <dbReference type="ARBA" id="ARBA00004613"/>
    </source>
</evidence>
<evidence type="ECO:0000313" key="10">
    <source>
        <dbReference type="Proteomes" id="UP001075354"/>
    </source>
</evidence>
<keyword evidence="7" id="KW-0812">Transmembrane</keyword>
<dbReference type="PROSITE" id="PS00251">
    <property type="entry name" value="THD_1"/>
    <property type="match status" value="1"/>
</dbReference>
<protein>
    <recommendedName>
        <fullName evidence="8">THD domain-containing protein</fullName>
    </recommendedName>
</protein>
<dbReference type="InterPro" id="IPR051748">
    <property type="entry name" value="TNF_Ligand_Superfamily"/>
</dbReference>
<dbReference type="Gene3D" id="2.60.120.40">
    <property type="match status" value="1"/>
</dbReference>
<keyword evidence="6" id="KW-0325">Glycoprotein</keyword>
<evidence type="ECO:0000256" key="4">
    <source>
        <dbReference type="ARBA" id="ARBA00022525"/>
    </source>
</evidence>
<feature type="domain" description="THD" evidence="8">
    <location>
        <begin position="185"/>
        <end position="328"/>
    </location>
</feature>
<evidence type="ECO:0000256" key="2">
    <source>
        <dbReference type="ARBA" id="ARBA00008670"/>
    </source>
</evidence>
<comment type="similarity">
    <text evidence="2">Belongs to the tumor necrosis factor family.</text>
</comment>
<reference evidence="9" key="1">
    <citation type="submission" date="2022-12" db="EMBL/GenBank/DDBJ databases">
        <title>Chromosome-level genome assembly of the bean flower thrips Megalurothrips usitatus.</title>
        <authorList>
            <person name="Ma L."/>
            <person name="Liu Q."/>
            <person name="Li H."/>
            <person name="Cai W."/>
        </authorList>
    </citation>
    <scope>NUCLEOTIDE SEQUENCE</scope>
    <source>
        <strain evidence="9">Cailab_2022a</strain>
    </source>
</reference>
<keyword evidence="7" id="KW-1133">Transmembrane helix</keyword>